<proteinExistence type="predicted"/>
<dbReference type="AlphaFoldDB" id="A0A8J8SE38"/>
<feature type="domain" description="N-acetyltransferase" evidence="1">
    <location>
        <begin position="12"/>
        <end position="150"/>
    </location>
</feature>
<evidence type="ECO:0000313" key="3">
    <source>
        <dbReference type="Proteomes" id="UP000677305"/>
    </source>
</evidence>
<dbReference type="InterPro" id="IPR016181">
    <property type="entry name" value="Acyl_CoA_acyltransferase"/>
</dbReference>
<evidence type="ECO:0000313" key="2">
    <source>
        <dbReference type="EMBL" id="QUH31523.1"/>
    </source>
</evidence>
<sequence length="182" mass="21401">MFEYKVNNDISLRLSNVQDAEEVFKVIDSSRNHLKRWLTWVDLVKSANDCKYKAYKAMHQYASNNGFQCNVIYRGKIVGRLGTHNIDWSEKSTSLGYWLAENYQGRGIMTMCCKSFLAIIFNELKLNVVYVYVAEKNTKSRAIPERLHFEQKGINKNALILSGANIDYVRYVMTRERYFQYY</sequence>
<dbReference type="Pfam" id="PF13302">
    <property type="entry name" value="Acetyltransf_3"/>
    <property type="match status" value="1"/>
</dbReference>
<accession>A0A8J8SE38</accession>
<organism evidence="2 3">
    <name type="scientific">Vallitalea guaymasensis</name>
    <dbReference type="NCBI Taxonomy" id="1185412"/>
    <lineage>
        <taxon>Bacteria</taxon>
        <taxon>Bacillati</taxon>
        <taxon>Bacillota</taxon>
        <taxon>Clostridia</taxon>
        <taxon>Lachnospirales</taxon>
        <taxon>Vallitaleaceae</taxon>
        <taxon>Vallitalea</taxon>
    </lineage>
</organism>
<dbReference type="RefSeq" id="WP_212691517.1">
    <property type="nucleotide sequence ID" value="NZ_CP058561.1"/>
</dbReference>
<dbReference type="KEGG" id="vgu:HYG85_22375"/>
<dbReference type="GO" id="GO:0005737">
    <property type="term" value="C:cytoplasm"/>
    <property type="evidence" value="ECO:0007669"/>
    <property type="project" value="TreeGrafter"/>
</dbReference>
<dbReference type="Proteomes" id="UP000677305">
    <property type="component" value="Chromosome"/>
</dbReference>
<gene>
    <name evidence="2" type="ORF">HYG85_22375</name>
</gene>
<name>A0A8J8SE38_9FIRM</name>
<dbReference type="SUPFAM" id="SSF55729">
    <property type="entry name" value="Acyl-CoA N-acyltransferases (Nat)"/>
    <property type="match status" value="1"/>
</dbReference>
<dbReference type="InterPro" id="IPR000182">
    <property type="entry name" value="GNAT_dom"/>
</dbReference>
<reference evidence="2 3" key="1">
    <citation type="submission" date="2020-07" db="EMBL/GenBank/DDBJ databases">
        <title>Vallitalea guaymasensis genome.</title>
        <authorList>
            <person name="Postec A."/>
        </authorList>
    </citation>
    <scope>NUCLEOTIDE SEQUENCE [LARGE SCALE GENOMIC DNA]</scope>
    <source>
        <strain evidence="2 3">Ra1766G1</strain>
    </source>
</reference>
<dbReference type="GO" id="GO:0008999">
    <property type="term" value="F:protein-N-terminal-alanine acetyltransferase activity"/>
    <property type="evidence" value="ECO:0007669"/>
    <property type="project" value="TreeGrafter"/>
</dbReference>
<dbReference type="InterPro" id="IPR051908">
    <property type="entry name" value="Ribosomal_N-acetyltransferase"/>
</dbReference>
<dbReference type="Gene3D" id="3.40.630.30">
    <property type="match status" value="1"/>
</dbReference>
<keyword evidence="3" id="KW-1185">Reference proteome</keyword>
<dbReference type="GO" id="GO:1990189">
    <property type="term" value="F:protein N-terminal-serine acetyltransferase activity"/>
    <property type="evidence" value="ECO:0007669"/>
    <property type="project" value="TreeGrafter"/>
</dbReference>
<protein>
    <submittedName>
        <fullName evidence="2">GNAT family N-acetyltransferase</fullName>
    </submittedName>
</protein>
<evidence type="ECO:0000259" key="1">
    <source>
        <dbReference type="Pfam" id="PF13302"/>
    </source>
</evidence>
<dbReference type="PANTHER" id="PTHR43441:SF12">
    <property type="entry name" value="RIBOSOMAL N-ACETYLTRANSFERASE YDAF-RELATED"/>
    <property type="match status" value="1"/>
</dbReference>
<dbReference type="EMBL" id="CP058561">
    <property type="protein sequence ID" value="QUH31523.1"/>
    <property type="molecule type" value="Genomic_DNA"/>
</dbReference>
<dbReference type="PANTHER" id="PTHR43441">
    <property type="entry name" value="RIBOSOMAL-PROTEIN-SERINE ACETYLTRANSFERASE"/>
    <property type="match status" value="1"/>
</dbReference>